<dbReference type="InterPro" id="IPR018247">
    <property type="entry name" value="EF_Hand_1_Ca_BS"/>
</dbReference>
<evidence type="ECO:0008006" key="3">
    <source>
        <dbReference type="Google" id="ProtNLM"/>
    </source>
</evidence>
<protein>
    <recommendedName>
        <fullName evidence="3">Dockerin domain-containing protein</fullName>
    </recommendedName>
</protein>
<dbReference type="InterPro" id="IPR002105">
    <property type="entry name" value="Dockerin_1_rpt"/>
</dbReference>
<evidence type="ECO:0000313" key="2">
    <source>
        <dbReference type="Proteomes" id="UP000325286"/>
    </source>
</evidence>
<dbReference type="Gene3D" id="3.40.50.1820">
    <property type="entry name" value="alpha/beta hydrolase"/>
    <property type="match status" value="1"/>
</dbReference>
<dbReference type="KEGG" id="rul:UC8_07820"/>
<organism evidence="1 2">
    <name type="scientific">Roseimaritima ulvae</name>
    <dbReference type="NCBI Taxonomy" id="980254"/>
    <lineage>
        <taxon>Bacteria</taxon>
        <taxon>Pseudomonadati</taxon>
        <taxon>Planctomycetota</taxon>
        <taxon>Planctomycetia</taxon>
        <taxon>Pirellulales</taxon>
        <taxon>Pirellulaceae</taxon>
        <taxon>Roseimaritima</taxon>
    </lineage>
</organism>
<dbReference type="Proteomes" id="UP000325286">
    <property type="component" value="Chromosome"/>
</dbReference>
<sequence>MAGSVFGYARSTYDVAAAVAEQLITPGFLADLPTPVAELPIHLLGHSRGASLVGELAHQLGQRGVWVDQVSTWDPHPVDGIREPTLFNADYGDAPMVRYQNVVFWDNYWRTQGDGSLDFTGEPVANTANLQLSEAVLSDGGYSNEHSDVHLWYHGTVDPSLLPPANDGSEDVPQDWYGGPHPQRGASGFVYSRIVGGARPLTGLSQAVGGTAESAALDWSGANWPNLLDLRVIGGGQTFDAEQTIPLSYYHADADSGATVSLSLDVDQNPYNDNPLPVAEQVVSSSIELRPNQTLLPTSGIAAGSYYISARIADAAGRTRYAYSSLPITLVATTPEEDDYVDISDGQSLDVTAAAILEQHPQSKRLYVYRGAAGQLNTFEPWQTAEPQFIGGRLYHRGDAEAGSQTAKLFVSTDNAWSNPFRVADVDGNGLVEPIDVLYLINALNRARVSSFAVVQPLTDSQAPERYLDVDNDRLITPSDPLQVVNWLNIQNRLRRGNAQA</sequence>
<dbReference type="PROSITE" id="PS00018">
    <property type="entry name" value="EF_HAND_1"/>
    <property type="match status" value="1"/>
</dbReference>
<dbReference type="AlphaFoldDB" id="A0A5B9QIU3"/>
<dbReference type="GO" id="GO:0004553">
    <property type="term" value="F:hydrolase activity, hydrolyzing O-glycosyl compounds"/>
    <property type="evidence" value="ECO:0007669"/>
    <property type="project" value="InterPro"/>
</dbReference>
<accession>A0A5B9QIU3</accession>
<dbReference type="EMBL" id="CP042914">
    <property type="protein sequence ID" value="QEG38824.1"/>
    <property type="molecule type" value="Genomic_DNA"/>
</dbReference>
<evidence type="ECO:0000313" key="1">
    <source>
        <dbReference type="EMBL" id="QEG38824.1"/>
    </source>
</evidence>
<proteinExistence type="predicted"/>
<dbReference type="SUPFAM" id="SSF53474">
    <property type="entry name" value="alpha/beta-Hydrolases"/>
    <property type="match status" value="1"/>
</dbReference>
<dbReference type="GO" id="GO:0000272">
    <property type="term" value="P:polysaccharide catabolic process"/>
    <property type="evidence" value="ECO:0007669"/>
    <property type="project" value="InterPro"/>
</dbReference>
<keyword evidence="2" id="KW-1185">Reference proteome</keyword>
<dbReference type="Pfam" id="PF00404">
    <property type="entry name" value="Dockerin_1"/>
    <property type="match status" value="1"/>
</dbReference>
<gene>
    <name evidence="1" type="ORF">UC8_07820</name>
</gene>
<dbReference type="InterPro" id="IPR029058">
    <property type="entry name" value="AB_hydrolase_fold"/>
</dbReference>
<name>A0A5B9QIU3_9BACT</name>
<reference evidence="1 2" key="1">
    <citation type="submission" date="2019-08" db="EMBL/GenBank/DDBJ databases">
        <title>Deep-cultivation of Planctomycetes and their phenomic and genomic characterization uncovers novel biology.</title>
        <authorList>
            <person name="Wiegand S."/>
            <person name="Jogler M."/>
            <person name="Boedeker C."/>
            <person name="Pinto D."/>
            <person name="Vollmers J."/>
            <person name="Rivas-Marin E."/>
            <person name="Kohn T."/>
            <person name="Peeters S.H."/>
            <person name="Heuer A."/>
            <person name="Rast P."/>
            <person name="Oberbeckmann S."/>
            <person name="Bunk B."/>
            <person name="Jeske O."/>
            <person name="Meyerdierks A."/>
            <person name="Storesund J.E."/>
            <person name="Kallscheuer N."/>
            <person name="Luecker S."/>
            <person name="Lage O.M."/>
            <person name="Pohl T."/>
            <person name="Merkel B.J."/>
            <person name="Hornburger P."/>
            <person name="Mueller R.-W."/>
            <person name="Bruemmer F."/>
            <person name="Labrenz M."/>
            <person name="Spormann A.M."/>
            <person name="Op den Camp H."/>
            <person name="Overmann J."/>
            <person name="Amann R."/>
            <person name="Jetten M.S.M."/>
            <person name="Mascher T."/>
            <person name="Medema M.H."/>
            <person name="Devos D.P."/>
            <person name="Kaster A.-K."/>
            <person name="Ovreas L."/>
            <person name="Rohde M."/>
            <person name="Galperin M.Y."/>
            <person name="Jogler C."/>
        </authorList>
    </citation>
    <scope>NUCLEOTIDE SEQUENCE [LARGE SCALE GENOMIC DNA]</scope>
    <source>
        <strain evidence="1 2">UC8</strain>
    </source>
</reference>